<keyword evidence="2" id="KW-0347">Helicase</keyword>
<dbReference type="GO" id="GO:0004386">
    <property type="term" value="F:helicase activity"/>
    <property type="evidence" value="ECO:0007669"/>
    <property type="project" value="UniProtKB-KW"/>
</dbReference>
<evidence type="ECO:0000313" key="3">
    <source>
        <dbReference type="Proteomes" id="UP000095712"/>
    </source>
</evidence>
<proteinExistence type="predicted"/>
<gene>
    <name evidence="2" type="ORF">ERS852523_02764</name>
</gene>
<keyword evidence="2" id="KW-0067">ATP-binding</keyword>
<keyword evidence="2" id="KW-0547">Nucleotide-binding</keyword>
<dbReference type="InterPro" id="IPR027785">
    <property type="entry name" value="UvrD-like_helicase_C"/>
</dbReference>
<feature type="domain" description="UvrD-like helicase C-terminal" evidence="1">
    <location>
        <begin position="219"/>
        <end position="268"/>
    </location>
</feature>
<dbReference type="Pfam" id="PF13538">
    <property type="entry name" value="UvrD_C_2"/>
    <property type="match status" value="1"/>
</dbReference>
<name>A0A174R504_9FIRM</name>
<dbReference type="SUPFAM" id="SSF52540">
    <property type="entry name" value="P-loop containing nucleoside triphosphate hydrolases"/>
    <property type="match status" value="1"/>
</dbReference>
<dbReference type="EMBL" id="CZAW01000032">
    <property type="protein sequence ID" value="CUP77519.1"/>
    <property type="molecule type" value="Genomic_DNA"/>
</dbReference>
<reference evidence="2 3" key="1">
    <citation type="submission" date="2015-09" db="EMBL/GenBank/DDBJ databases">
        <authorList>
            <consortium name="Pathogen Informatics"/>
        </authorList>
    </citation>
    <scope>NUCLEOTIDE SEQUENCE [LARGE SCALE GENOMIC DNA]</scope>
    <source>
        <strain evidence="2 3">2789STDY5834911</strain>
    </source>
</reference>
<evidence type="ECO:0000259" key="1">
    <source>
        <dbReference type="Pfam" id="PF13538"/>
    </source>
</evidence>
<dbReference type="Gene3D" id="3.40.50.300">
    <property type="entry name" value="P-loop containing nucleotide triphosphate hydrolases"/>
    <property type="match status" value="1"/>
</dbReference>
<accession>A0A174R504</accession>
<dbReference type="AlphaFoldDB" id="A0A174R504"/>
<evidence type="ECO:0000313" key="2">
    <source>
        <dbReference type="EMBL" id="CUP77519.1"/>
    </source>
</evidence>
<keyword evidence="2" id="KW-0378">Hydrolase</keyword>
<organism evidence="2 3">
    <name type="scientific">Blautia wexlerae</name>
    <dbReference type="NCBI Taxonomy" id="418240"/>
    <lineage>
        <taxon>Bacteria</taxon>
        <taxon>Bacillati</taxon>
        <taxon>Bacillota</taxon>
        <taxon>Clostridia</taxon>
        <taxon>Lachnospirales</taxon>
        <taxon>Lachnospiraceae</taxon>
        <taxon>Blautia</taxon>
    </lineage>
</organism>
<dbReference type="InterPro" id="IPR027417">
    <property type="entry name" value="P-loop_NTPase"/>
</dbReference>
<sequence length="358" mass="41565">MSLPHESRMLVYAYDELQSLDNKNVESPEDIFGYSNGRPNVVLDNSNGKAEDIVLSKCYRNSRPVLITAHSLGFGIYRKKEAREETSLVQLFEDKQLWEDIGYTVKEGVIRDGEFVTLYRTEETSPAFLEDHSSIDDLIQFRRFENNVQEADWIVEDIEKNLHDEELRYQDIMIIHPDPKITKSYVSHIRVKLMEKGIKSHIVGVQTTPDDFFQEDSIAISQIYRAKGNEAAIVYLINADLCARGINLSRKRNIIFTAMTRSKAWVRVSGIGDDMDLLIQEFNSVKERNFQLEFTYPDKSQRKNMRIIHRDMTQNELRDIRKSNSNLADITSKLANGEIRKEDLDEDTVNRLKDVLYN</sequence>
<protein>
    <submittedName>
        <fullName evidence="2">Superfamily I DNA and RNA helicases</fullName>
    </submittedName>
</protein>
<dbReference type="Proteomes" id="UP000095712">
    <property type="component" value="Unassembled WGS sequence"/>
</dbReference>